<sequence length="800" mass="93077">MLHAFQISKLKKIEGDDQPYWGTKRLNSVVGAMRLMEIWQCSISFGYGYVKAFMAEPLSSMDNEEFLDFMELNEDIAIEVESEGNRIEASNTEHIDERTDGLKFFQGMEFISLEKAEELYKAFAKANGFTVRIRNTRPGSRGSISSRQFVCSCQGFWKEKKEKDLATAKEQERRTLTRRCGCEATLVVKWDKKKKIWFAYKFSNNHNHLMVSPKSKCYLTSNKSMPVVAKNLVEKFNESGLPIGKVTTILGNMEGVNFSERDCYNHMRDKRRKDLVIGDAQAVVEYCRRKQTENPNFFYAIDCDKEDRMINFFWVEARGRLYYEKFGDVVVFDTTYRTNKYEMPLANFVGVNNHLQSIFFGCALLQDEQEESFVWLFKTWLEAMHGKAPISILTDQDKAIGNAVKRVFPDTSHRLCLWHITNKFPKKIGICKTGTGFQKEISNCIRESISPEAFEEGWKAVIEKYKLESHTWLNELYEIRNSWIPVYNRTIFFAGMNTTQRSESMHSFFDSFVNNGTTLREFVIKYEKALECRYLDEQEEQFASKYKFPTKVKSPLEFHGANVYTRNVFKLFQDELNEGIYMRTNELGIDGAYTIYEVSCFRKPERKYIVHINLDSLEGWCQCHLFEFKGILCRHLLGTLHKRDVEEIPAHFILPRWTKEVIYDMDISLPSKVGELPLILRNMVFYRMVNHLSTYLGASEETYHLIVGSVEEIYKKVVAIEGPIGVKNVEAPRHQEQTEHAPLQDPAISQTKGRKKDSSNVSRKGRIMSGVEASMKRRRKCSICKQFDHDARTCEQNQEC</sequence>
<dbReference type="Proteomes" id="UP001151287">
    <property type="component" value="Unassembled WGS sequence"/>
</dbReference>
<keyword evidence="1" id="KW-0863">Zinc-finger</keyword>
<feature type="domain" description="SWIM-type" evidence="3">
    <location>
        <begin position="608"/>
        <end position="644"/>
    </location>
</feature>
<dbReference type="InterPro" id="IPR004330">
    <property type="entry name" value="FAR1_DNA_bnd_dom"/>
</dbReference>
<evidence type="ECO:0000313" key="5">
    <source>
        <dbReference type="Proteomes" id="UP001151287"/>
    </source>
</evidence>
<dbReference type="AlphaFoldDB" id="A0A9Q0CSB6"/>
<dbReference type="Pfam" id="PF03101">
    <property type="entry name" value="FAR1"/>
    <property type="match status" value="1"/>
</dbReference>
<dbReference type="GO" id="GO:0008270">
    <property type="term" value="F:zinc ion binding"/>
    <property type="evidence" value="ECO:0007669"/>
    <property type="project" value="UniProtKB-KW"/>
</dbReference>
<dbReference type="OrthoDB" id="598544at2759"/>
<gene>
    <name evidence="4" type="ORF">LUZ63_007762</name>
</gene>
<accession>A0A9Q0CSB6</accession>
<dbReference type="InterPro" id="IPR007527">
    <property type="entry name" value="Znf_SWIM"/>
</dbReference>
<evidence type="ECO:0000256" key="2">
    <source>
        <dbReference type="SAM" id="MobiDB-lite"/>
    </source>
</evidence>
<protein>
    <recommendedName>
        <fullName evidence="3">SWIM-type domain-containing protein</fullName>
    </recommendedName>
</protein>
<name>A0A9Q0CSB6_9POAL</name>
<dbReference type="Pfam" id="PF04434">
    <property type="entry name" value="SWIM"/>
    <property type="match status" value="1"/>
</dbReference>
<keyword evidence="1" id="KW-0479">Metal-binding</keyword>
<feature type="region of interest" description="Disordered" evidence="2">
    <location>
        <begin position="734"/>
        <end position="767"/>
    </location>
</feature>
<dbReference type="PROSITE" id="PS50966">
    <property type="entry name" value="ZF_SWIM"/>
    <property type="match status" value="1"/>
</dbReference>
<keyword evidence="1" id="KW-0862">Zinc</keyword>
<proteinExistence type="predicted"/>
<keyword evidence="5" id="KW-1185">Reference proteome</keyword>
<comment type="caution">
    <text evidence="4">The sequence shown here is derived from an EMBL/GenBank/DDBJ whole genome shotgun (WGS) entry which is preliminary data.</text>
</comment>
<dbReference type="Pfam" id="PF10551">
    <property type="entry name" value="MULE"/>
    <property type="match status" value="1"/>
</dbReference>
<evidence type="ECO:0000259" key="3">
    <source>
        <dbReference type="PROSITE" id="PS50966"/>
    </source>
</evidence>
<evidence type="ECO:0000313" key="4">
    <source>
        <dbReference type="EMBL" id="KAJ1699250.1"/>
    </source>
</evidence>
<organism evidence="4 5">
    <name type="scientific">Rhynchospora breviuscula</name>
    <dbReference type="NCBI Taxonomy" id="2022672"/>
    <lineage>
        <taxon>Eukaryota</taxon>
        <taxon>Viridiplantae</taxon>
        <taxon>Streptophyta</taxon>
        <taxon>Embryophyta</taxon>
        <taxon>Tracheophyta</taxon>
        <taxon>Spermatophyta</taxon>
        <taxon>Magnoliopsida</taxon>
        <taxon>Liliopsida</taxon>
        <taxon>Poales</taxon>
        <taxon>Cyperaceae</taxon>
        <taxon>Cyperoideae</taxon>
        <taxon>Rhynchosporeae</taxon>
        <taxon>Rhynchospora</taxon>
    </lineage>
</organism>
<dbReference type="EMBL" id="JAMQYH010000002">
    <property type="protein sequence ID" value="KAJ1699250.1"/>
    <property type="molecule type" value="Genomic_DNA"/>
</dbReference>
<reference evidence="4" key="1">
    <citation type="journal article" date="2022" name="Cell">
        <title>Repeat-based holocentromeres influence genome architecture and karyotype evolution.</title>
        <authorList>
            <person name="Hofstatter P.G."/>
            <person name="Thangavel G."/>
            <person name="Lux T."/>
            <person name="Neumann P."/>
            <person name="Vondrak T."/>
            <person name="Novak P."/>
            <person name="Zhang M."/>
            <person name="Costa L."/>
            <person name="Castellani M."/>
            <person name="Scott A."/>
            <person name="Toegelov H."/>
            <person name="Fuchs J."/>
            <person name="Mata-Sucre Y."/>
            <person name="Dias Y."/>
            <person name="Vanzela A.L.L."/>
            <person name="Huettel B."/>
            <person name="Almeida C.C.S."/>
            <person name="Simkova H."/>
            <person name="Souza G."/>
            <person name="Pedrosa-Harand A."/>
            <person name="Macas J."/>
            <person name="Mayer K.F.X."/>
            <person name="Houben A."/>
            <person name="Marques A."/>
        </authorList>
    </citation>
    <scope>NUCLEOTIDE SEQUENCE</scope>
    <source>
        <strain evidence="4">RhyBre1mFocal</strain>
    </source>
</reference>
<dbReference type="PANTHER" id="PTHR47718">
    <property type="entry name" value="OS01G0519700 PROTEIN"/>
    <property type="match status" value="1"/>
</dbReference>
<dbReference type="InterPro" id="IPR018289">
    <property type="entry name" value="MULE_transposase_dom"/>
</dbReference>
<evidence type="ECO:0000256" key="1">
    <source>
        <dbReference type="PROSITE-ProRule" id="PRU00325"/>
    </source>
</evidence>